<dbReference type="OrthoDB" id="4898680at2759"/>
<dbReference type="GO" id="GO:0003677">
    <property type="term" value="F:DNA binding"/>
    <property type="evidence" value="ECO:0007669"/>
    <property type="project" value="InterPro"/>
</dbReference>
<comment type="subcellular location">
    <subcellularLocation>
        <location evidence="1">Nucleus</location>
    </subcellularLocation>
</comment>
<evidence type="ECO:0000313" key="7">
    <source>
        <dbReference type="Proteomes" id="UP000504638"/>
    </source>
</evidence>
<evidence type="ECO:0000256" key="1">
    <source>
        <dbReference type="ARBA" id="ARBA00004123"/>
    </source>
</evidence>
<evidence type="ECO:0000256" key="4">
    <source>
        <dbReference type="SAM" id="MobiDB-lite"/>
    </source>
</evidence>
<feature type="region of interest" description="Disordered" evidence="4">
    <location>
        <begin position="652"/>
        <end position="673"/>
    </location>
</feature>
<dbReference type="CDD" id="cd12148">
    <property type="entry name" value="fungal_TF_MHR"/>
    <property type="match status" value="1"/>
</dbReference>
<evidence type="ECO:0000256" key="3">
    <source>
        <dbReference type="ARBA" id="ARBA00023242"/>
    </source>
</evidence>
<organism evidence="6">
    <name type="scientific">Eremomyces bilateralis CBS 781.70</name>
    <dbReference type="NCBI Taxonomy" id="1392243"/>
    <lineage>
        <taxon>Eukaryota</taxon>
        <taxon>Fungi</taxon>
        <taxon>Dikarya</taxon>
        <taxon>Ascomycota</taxon>
        <taxon>Pezizomycotina</taxon>
        <taxon>Dothideomycetes</taxon>
        <taxon>Dothideomycetes incertae sedis</taxon>
        <taxon>Eremomycetales</taxon>
        <taxon>Eremomycetaceae</taxon>
        <taxon>Eremomyces</taxon>
    </lineage>
</organism>
<dbReference type="Gene3D" id="4.10.240.10">
    <property type="entry name" value="Zn(2)-C6 fungal-type DNA-binding domain"/>
    <property type="match status" value="1"/>
</dbReference>
<proteinExistence type="predicted"/>
<dbReference type="CDD" id="cd00067">
    <property type="entry name" value="GAL4"/>
    <property type="match status" value="1"/>
</dbReference>
<reference evidence="6 8" key="1">
    <citation type="submission" date="2020-01" db="EMBL/GenBank/DDBJ databases">
        <authorList>
            <consortium name="DOE Joint Genome Institute"/>
            <person name="Haridas S."/>
            <person name="Albert R."/>
            <person name="Binder M."/>
            <person name="Bloem J."/>
            <person name="Labutti K."/>
            <person name="Salamov A."/>
            <person name="Andreopoulos B."/>
            <person name="Baker S.E."/>
            <person name="Barry K."/>
            <person name="Bills G."/>
            <person name="Bluhm B.H."/>
            <person name="Cannon C."/>
            <person name="Castanera R."/>
            <person name="Culley D.E."/>
            <person name="Daum C."/>
            <person name="Ezra D."/>
            <person name="Gonzalez J.B."/>
            <person name="Henrissat B."/>
            <person name="Kuo A."/>
            <person name="Liang C."/>
            <person name="Lipzen A."/>
            <person name="Lutzoni F."/>
            <person name="Magnuson J."/>
            <person name="Mondo S."/>
            <person name="Nolan M."/>
            <person name="Ohm R."/>
            <person name="Pangilinan J."/>
            <person name="Park H.-J."/>
            <person name="Ramirez L."/>
            <person name="Alfaro M."/>
            <person name="Sun H."/>
            <person name="Tritt A."/>
            <person name="Yoshinaga Y."/>
            <person name="Zwiers L.-H."/>
            <person name="Turgeon B.G."/>
            <person name="Goodwin S.B."/>
            <person name="Spatafora J.W."/>
            <person name="Crous P.W."/>
            <person name="Grigoriev I.V."/>
        </authorList>
    </citation>
    <scope>NUCLEOTIDE SEQUENCE</scope>
    <source>
        <strain evidence="6 8">CBS 781.70</strain>
    </source>
</reference>
<accession>A0A6G1G044</accession>
<dbReference type="InterPro" id="IPR036864">
    <property type="entry name" value="Zn2-C6_fun-type_DNA-bd_sf"/>
</dbReference>
<evidence type="ECO:0000256" key="2">
    <source>
        <dbReference type="ARBA" id="ARBA00022723"/>
    </source>
</evidence>
<dbReference type="InterPro" id="IPR007219">
    <property type="entry name" value="XnlR_reg_dom"/>
</dbReference>
<dbReference type="Pfam" id="PF00172">
    <property type="entry name" value="Zn_clus"/>
    <property type="match status" value="1"/>
</dbReference>
<dbReference type="InterPro" id="IPR001138">
    <property type="entry name" value="Zn2Cys6_DnaBD"/>
</dbReference>
<reference evidence="8" key="2">
    <citation type="submission" date="2020-04" db="EMBL/GenBank/DDBJ databases">
        <authorList>
            <consortium name="NCBI Genome Project"/>
        </authorList>
    </citation>
    <scope>NUCLEOTIDE SEQUENCE</scope>
    <source>
        <strain evidence="8">CBS 781.70</strain>
    </source>
</reference>
<dbReference type="GeneID" id="54417072"/>
<dbReference type="AlphaFoldDB" id="A0A6G1G044"/>
<sequence length="718" mass="80291">MSEKRRKNGKQQSCEPCRKAKVKCDHASPVCGRCRIRGRASQCYYHPAPLTKPRLNATSTTQTDRYGIFGISSALPSHGDQPDFRRDSTAFDHLLAAAAADHEIVVPNTPEAVESNHNESGYLGATSYTNALLESAPKEYRSPTNHTSSDFGLNTMSSDGVMDHNKAEFLKKGADVLAIIPRLLPVFPMFPSYQTQTNLAIVPLPIVVHTAEFLEQLVTNHDFLQIERERMQICSRMLVNTSRPLKVSPEMTGSQFHLQFTGDNFRFETLAWMFALAGVGILCGEEKVFGGRESEARAIRMRIRELIIASDACIEICASYGISTVNDVFIWGMLQNTVLTTMYHGDSSYIATRRAADLATAIFALGIHQECKISENVPGFLTHCRRKTFAGSYYIDKTIATFVGRPPRIPMRFSDIQAPLDVSDDTILGGPEIINDEVSKLDPEGYNPDGKFHPNTSLRTRFKMSVIREKILELSLGNDKTDLDNKAQHLTNELEALWESLPRWLKFDDKTDDARRWAKTHTFYTDYLYSHFLLERIRATKCRSGGERHLHVSREMLTTVLMVSKRVFWCQSDWFLLFYGLPAAAVLAADLLRAQQLGLSATESPSLTHRASIIRNLSVFLAALESAAQADLGNRRACTDARDTLGRILDAILDPNPPPSSQRSRQSDEQPASQMIDAVVDQWPFGDDLFGLNGEALPWDPFMAGLDEIDLSTPFQQG</sequence>
<feature type="domain" description="Zn(2)-C6 fungal-type" evidence="5">
    <location>
        <begin position="13"/>
        <end position="45"/>
    </location>
</feature>
<dbReference type="GO" id="GO:0006351">
    <property type="term" value="P:DNA-templated transcription"/>
    <property type="evidence" value="ECO:0007669"/>
    <property type="project" value="InterPro"/>
</dbReference>
<reference evidence="8" key="3">
    <citation type="submission" date="2025-04" db="UniProtKB">
        <authorList>
            <consortium name="RefSeq"/>
        </authorList>
    </citation>
    <scope>IDENTIFICATION</scope>
    <source>
        <strain evidence="8">CBS 781.70</strain>
    </source>
</reference>
<dbReference type="SUPFAM" id="SSF57701">
    <property type="entry name" value="Zn2/Cys6 DNA-binding domain"/>
    <property type="match status" value="1"/>
</dbReference>
<keyword evidence="2" id="KW-0479">Metal-binding</keyword>
<evidence type="ECO:0000259" key="5">
    <source>
        <dbReference type="PROSITE" id="PS50048"/>
    </source>
</evidence>
<keyword evidence="7" id="KW-1185">Reference proteome</keyword>
<dbReference type="RefSeq" id="XP_033533055.1">
    <property type="nucleotide sequence ID" value="XM_033676502.1"/>
</dbReference>
<name>A0A6G1G044_9PEZI</name>
<dbReference type="InterPro" id="IPR050613">
    <property type="entry name" value="Sec_Metabolite_Reg"/>
</dbReference>
<dbReference type="GO" id="GO:0000981">
    <property type="term" value="F:DNA-binding transcription factor activity, RNA polymerase II-specific"/>
    <property type="evidence" value="ECO:0007669"/>
    <property type="project" value="InterPro"/>
</dbReference>
<evidence type="ECO:0000313" key="6">
    <source>
        <dbReference type="EMBL" id="KAF1811424.1"/>
    </source>
</evidence>
<keyword evidence="3" id="KW-0539">Nucleus</keyword>
<dbReference type="Proteomes" id="UP000504638">
    <property type="component" value="Unplaced"/>
</dbReference>
<dbReference type="GO" id="GO:0005634">
    <property type="term" value="C:nucleus"/>
    <property type="evidence" value="ECO:0007669"/>
    <property type="project" value="UniProtKB-SubCell"/>
</dbReference>
<protein>
    <recommendedName>
        <fullName evidence="5">Zn(2)-C6 fungal-type domain-containing protein</fullName>
    </recommendedName>
</protein>
<dbReference type="PROSITE" id="PS50048">
    <property type="entry name" value="ZN2_CY6_FUNGAL_2"/>
    <property type="match status" value="1"/>
</dbReference>
<dbReference type="Pfam" id="PF04082">
    <property type="entry name" value="Fungal_trans"/>
    <property type="match status" value="1"/>
</dbReference>
<gene>
    <name evidence="6 8" type="ORF">P152DRAFT_399088</name>
</gene>
<dbReference type="PROSITE" id="PS00463">
    <property type="entry name" value="ZN2_CY6_FUNGAL_1"/>
    <property type="match status" value="1"/>
</dbReference>
<dbReference type="PANTHER" id="PTHR31001">
    <property type="entry name" value="UNCHARACTERIZED TRANSCRIPTIONAL REGULATORY PROTEIN"/>
    <property type="match status" value="1"/>
</dbReference>
<evidence type="ECO:0000313" key="8">
    <source>
        <dbReference type="RefSeq" id="XP_033533055.1"/>
    </source>
</evidence>
<dbReference type="GO" id="GO:0008270">
    <property type="term" value="F:zinc ion binding"/>
    <property type="evidence" value="ECO:0007669"/>
    <property type="project" value="InterPro"/>
</dbReference>
<dbReference type="SMART" id="SM00066">
    <property type="entry name" value="GAL4"/>
    <property type="match status" value="1"/>
</dbReference>
<dbReference type="EMBL" id="ML975161">
    <property type="protein sequence ID" value="KAF1811424.1"/>
    <property type="molecule type" value="Genomic_DNA"/>
</dbReference>
<dbReference type="PANTHER" id="PTHR31001:SF40">
    <property type="entry name" value="ZN(II)2CYS6 TRANSCRIPTION FACTOR (EUROFUNG)"/>
    <property type="match status" value="1"/>
</dbReference>